<dbReference type="AlphaFoldDB" id="A0A5N8HL10"/>
<dbReference type="EMBL" id="VOTT01001655">
    <property type="protein sequence ID" value="MPU53420.1"/>
    <property type="molecule type" value="Genomic_DNA"/>
</dbReference>
<proteinExistence type="predicted"/>
<comment type="caution">
    <text evidence="1">The sequence shown here is derived from an EMBL/GenBank/DDBJ whole genome shotgun (WGS) entry which is preliminary data.</text>
</comment>
<protein>
    <submittedName>
        <fullName evidence="1">DUF2686 family protein</fullName>
    </submittedName>
</protein>
<dbReference type="InterPro" id="IPR021220">
    <property type="entry name" value="DUF2686"/>
</dbReference>
<sequence length="274" mass="30498">MPLSNALQSQIITDNHFLHHPKVDNKLTREYEYARMDTENIYLLPLARGNNHNYDGKSVVEIRKLNISKQSWPFNYVTETCREFNGITTTGRMLYRNLKITSALDEIYGGICKKAHAATELAEGLQLNLFMKSPSDPVEDYTVHEITLGPGCNVPGYAGTTIGYISTLPASQAKRWTNEQPRIDIYIDQIMTVTGVANSSGFAVAALLNANIDMGNDPIIGIEAYPGTAEIHAKMGYKVIPGDENAPLKRMTLQPSSLPELFELKNGEWNYIGK</sequence>
<reference evidence="1 2" key="1">
    <citation type="submission" date="2019-08" db="EMBL/GenBank/DDBJ databases">
        <title>Identification of Water Treatment Resistant and Multidrug Resistant Urinary Pathogenic Escherichia coli in Wastewater.</title>
        <authorList>
            <person name="Neumann N."/>
        </authorList>
    </citation>
    <scope>NUCLEOTIDE SEQUENCE [LARGE SCALE GENOMIC DNA]</scope>
    <source>
        <strain evidence="1 2">WU2356</strain>
    </source>
</reference>
<evidence type="ECO:0000313" key="1">
    <source>
        <dbReference type="EMBL" id="MPU53420.1"/>
    </source>
</evidence>
<dbReference type="Proteomes" id="UP000392867">
    <property type="component" value="Unassembled WGS sequence"/>
</dbReference>
<organism evidence="1 2">
    <name type="scientific">Escherichia coli</name>
    <dbReference type="NCBI Taxonomy" id="562"/>
    <lineage>
        <taxon>Bacteria</taxon>
        <taxon>Pseudomonadati</taxon>
        <taxon>Pseudomonadota</taxon>
        <taxon>Gammaproteobacteria</taxon>
        <taxon>Enterobacterales</taxon>
        <taxon>Enterobacteriaceae</taxon>
        <taxon>Escherichia</taxon>
    </lineage>
</organism>
<gene>
    <name evidence="1" type="ORF">FVB16_32145</name>
</gene>
<evidence type="ECO:0000313" key="2">
    <source>
        <dbReference type="Proteomes" id="UP000392867"/>
    </source>
</evidence>
<name>A0A5N8HL10_ECOLX</name>
<dbReference type="Pfam" id="PF10887">
    <property type="entry name" value="DUF2686"/>
    <property type="match status" value="1"/>
</dbReference>
<accession>A0A5N8HL10</accession>